<accession>A0ABV2S681</accession>
<dbReference type="Proteomes" id="UP001549291">
    <property type="component" value="Unassembled WGS sequence"/>
</dbReference>
<proteinExistence type="predicted"/>
<name>A0ABV2S681_BRAJP</name>
<reference evidence="1 2" key="1">
    <citation type="submission" date="2024-06" db="EMBL/GenBank/DDBJ databases">
        <title>Genomic Encyclopedia of Type Strains, Phase V (KMG-V): Genome sequencing to study the core and pangenomes of soil and plant-associated prokaryotes.</title>
        <authorList>
            <person name="Whitman W."/>
        </authorList>
    </citation>
    <scope>NUCLEOTIDE SEQUENCE [LARGE SCALE GENOMIC DNA]</scope>
    <source>
        <strain evidence="1 2">USDA 160</strain>
    </source>
</reference>
<keyword evidence="2" id="KW-1185">Reference proteome</keyword>
<evidence type="ECO:0000313" key="1">
    <source>
        <dbReference type="EMBL" id="MET4724696.1"/>
    </source>
</evidence>
<comment type="caution">
    <text evidence="1">The sequence shown here is derived from an EMBL/GenBank/DDBJ whole genome shotgun (WGS) entry which is preliminary data.</text>
</comment>
<dbReference type="EMBL" id="JBEPTQ010000002">
    <property type="protein sequence ID" value="MET4724696.1"/>
    <property type="molecule type" value="Genomic_DNA"/>
</dbReference>
<gene>
    <name evidence="1" type="ORF">ABIF63_008802</name>
</gene>
<sequence>MVAAVMAPTPGIVVNRRMSFVVLGLRDDCALEPLDLVG</sequence>
<protein>
    <submittedName>
        <fullName evidence="1">Uncharacterized protein</fullName>
    </submittedName>
</protein>
<organism evidence="1 2">
    <name type="scientific">Bradyrhizobium japonicum</name>
    <dbReference type="NCBI Taxonomy" id="375"/>
    <lineage>
        <taxon>Bacteria</taxon>
        <taxon>Pseudomonadati</taxon>
        <taxon>Pseudomonadota</taxon>
        <taxon>Alphaproteobacteria</taxon>
        <taxon>Hyphomicrobiales</taxon>
        <taxon>Nitrobacteraceae</taxon>
        <taxon>Bradyrhizobium</taxon>
    </lineage>
</organism>
<evidence type="ECO:0000313" key="2">
    <source>
        <dbReference type="Proteomes" id="UP001549291"/>
    </source>
</evidence>